<evidence type="ECO:0000313" key="2">
    <source>
        <dbReference type="Proteomes" id="UP000262882"/>
    </source>
</evidence>
<sequence length="260" mass="29353">MTKQTLTCPNLSKLFGRIEGYAGEENVVYPPPPEPRSSLAADANTLQGKWFTTPIYTSFGAGVEQVYVLRRNITELEWLGTVYPYALLRSALENFAHVAWLLNGKTRDERRTRALQTWAYDFEQRGKYEDEIGHAPEPPAKRGSERRGEILQLAKDLGLPDNRVGAKLNMVDMIKRAAEDAGFTPSEPVAAWRMASGFVHGRVWPNLRASEPTGAVAIDGGAWIRFVISDEKLDEIALWCDRFLAHSLDVYRKRRQAPDY</sequence>
<evidence type="ECO:0000313" key="1">
    <source>
        <dbReference type="EMBL" id="RFS85974.1"/>
    </source>
</evidence>
<accession>A0A372GKS6</accession>
<dbReference type="AlphaFoldDB" id="A0A372GKS6"/>
<reference evidence="1 2" key="1">
    <citation type="submission" date="2018-08" db="EMBL/GenBank/DDBJ databases">
        <title>Actinomadura spongicola sp. nov., isolated from marine sponge Leucetta chagosensis.</title>
        <authorList>
            <person name="Li L."/>
            <person name="Lin H.W."/>
        </authorList>
    </citation>
    <scope>NUCLEOTIDE SEQUENCE [LARGE SCALE GENOMIC DNA]</scope>
    <source>
        <strain evidence="1 2">LHW52907</strain>
    </source>
</reference>
<dbReference type="Proteomes" id="UP000262882">
    <property type="component" value="Unassembled WGS sequence"/>
</dbReference>
<dbReference type="EMBL" id="QVNQ01000002">
    <property type="protein sequence ID" value="RFS85974.1"/>
    <property type="molecule type" value="Genomic_DNA"/>
</dbReference>
<comment type="caution">
    <text evidence="1">The sequence shown here is derived from an EMBL/GenBank/DDBJ whole genome shotgun (WGS) entry which is preliminary data.</text>
</comment>
<dbReference type="RefSeq" id="WP_117398089.1">
    <property type="nucleotide sequence ID" value="NZ_QVNQ01000002.1"/>
</dbReference>
<gene>
    <name evidence="1" type="ORF">D0T12_04865</name>
</gene>
<name>A0A372GKS6_9ACTN</name>
<protein>
    <submittedName>
        <fullName evidence="1">Uncharacterized protein</fullName>
    </submittedName>
</protein>
<keyword evidence="2" id="KW-1185">Reference proteome</keyword>
<dbReference type="OrthoDB" id="4045431at2"/>
<proteinExistence type="predicted"/>
<organism evidence="1 2">
    <name type="scientific">Actinomadura spongiicola</name>
    <dbReference type="NCBI Taxonomy" id="2303421"/>
    <lineage>
        <taxon>Bacteria</taxon>
        <taxon>Bacillati</taxon>
        <taxon>Actinomycetota</taxon>
        <taxon>Actinomycetes</taxon>
        <taxon>Streptosporangiales</taxon>
        <taxon>Thermomonosporaceae</taxon>
        <taxon>Actinomadura</taxon>
    </lineage>
</organism>